<dbReference type="InterPro" id="IPR036388">
    <property type="entry name" value="WH-like_DNA-bd_sf"/>
</dbReference>
<dbReference type="PANTHER" id="PTHR30154:SF17">
    <property type="entry name" value="DNA-BINDING TRANSCRIPTIONAL ACTIVATOR DECR"/>
    <property type="match status" value="1"/>
</dbReference>
<dbReference type="Pfam" id="PF13412">
    <property type="entry name" value="HTH_24"/>
    <property type="match status" value="1"/>
</dbReference>
<sequence length="151" mass="17216">MDSIDRKILSLLQHDASLSINEIAGQVNLSSTPCWKRIRRLEDEGIIKKKVALLDYEKIGGGIMVFVSIKTNEHTQEWFTQFVATVDAMPEVLGFYRLAGDVDYMMKVMVPDITSYNDFYIRLIDRLPLSNVTAGFVMEQIKDTTELPLPQ</sequence>
<proteinExistence type="predicted"/>
<dbReference type="EMBL" id="CZRL01000086">
    <property type="protein sequence ID" value="CUS52714.1"/>
    <property type="molecule type" value="Genomic_DNA"/>
</dbReference>
<keyword evidence="3" id="KW-0804">Transcription</keyword>
<dbReference type="AlphaFoldDB" id="A0A160TRG3"/>
<organism evidence="5">
    <name type="scientific">hydrothermal vent metagenome</name>
    <dbReference type="NCBI Taxonomy" id="652676"/>
    <lineage>
        <taxon>unclassified sequences</taxon>
        <taxon>metagenomes</taxon>
        <taxon>ecological metagenomes</taxon>
    </lineage>
</organism>
<dbReference type="GO" id="GO:0043565">
    <property type="term" value="F:sequence-specific DNA binding"/>
    <property type="evidence" value="ECO:0007669"/>
    <property type="project" value="InterPro"/>
</dbReference>
<dbReference type="InterPro" id="IPR019888">
    <property type="entry name" value="Tscrpt_reg_AsnC-like"/>
</dbReference>
<keyword evidence="2" id="KW-0238">DNA-binding</keyword>
<dbReference type="InterPro" id="IPR011991">
    <property type="entry name" value="ArsR-like_HTH"/>
</dbReference>
<dbReference type="CDD" id="cd00090">
    <property type="entry name" value="HTH_ARSR"/>
    <property type="match status" value="1"/>
</dbReference>
<accession>A0A160TRG3</accession>
<evidence type="ECO:0000256" key="1">
    <source>
        <dbReference type="ARBA" id="ARBA00023015"/>
    </source>
</evidence>
<dbReference type="InterPro" id="IPR000485">
    <property type="entry name" value="AsnC-type_HTH_dom"/>
</dbReference>
<dbReference type="Gene3D" id="3.30.70.920">
    <property type="match status" value="1"/>
</dbReference>
<dbReference type="InterPro" id="IPR019885">
    <property type="entry name" value="Tscrpt_reg_HTH_AsnC-type_CS"/>
</dbReference>
<dbReference type="Pfam" id="PF01037">
    <property type="entry name" value="AsnC_trans_reg"/>
    <property type="match status" value="1"/>
</dbReference>
<evidence type="ECO:0000259" key="4">
    <source>
        <dbReference type="PROSITE" id="PS50956"/>
    </source>
</evidence>
<evidence type="ECO:0000256" key="2">
    <source>
        <dbReference type="ARBA" id="ARBA00023125"/>
    </source>
</evidence>
<dbReference type="GO" id="GO:0043200">
    <property type="term" value="P:response to amino acid"/>
    <property type="evidence" value="ECO:0007669"/>
    <property type="project" value="TreeGrafter"/>
</dbReference>
<evidence type="ECO:0000256" key="3">
    <source>
        <dbReference type="ARBA" id="ARBA00023163"/>
    </source>
</evidence>
<dbReference type="PRINTS" id="PR00033">
    <property type="entry name" value="HTHASNC"/>
</dbReference>
<dbReference type="PROSITE" id="PS00519">
    <property type="entry name" value="HTH_ASNC_1"/>
    <property type="match status" value="1"/>
</dbReference>
<dbReference type="PROSITE" id="PS50956">
    <property type="entry name" value="HTH_ASNC_2"/>
    <property type="match status" value="1"/>
</dbReference>
<protein>
    <submittedName>
        <fullName evidence="5">Transcriptional regulator, AsnC family</fullName>
    </submittedName>
</protein>
<dbReference type="PANTHER" id="PTHR30154">
    <property type="entry name" value="LEUCINE-RESPONSIVE REGULATORY PROTEIN"/>
    <property type="match status" value="1"/>
</dbReference>
<gene>
    <name evidence="5" type="ORF">MGWOODY_XGa601</name>
</gene>
<evidence type="ECO:0000313" key="5">
    <source>
        <dbReference type="EMBL" id="CUS52714.1"/>
    </source>
</evidence>
<dbReference type="FunFam" id="1.10.10.10:FF:000114">
    <property type="entry name" value="Lrp/AsnC family transcriptional regulator"/>
    <property type="match status" value="1"/>
</dbReference>
<name>A0A160TRG3_9ZZZZ</name>
<dbReference type="SMART" id="SM00344">
    <property type="entry name" value="HTH_ASNC"/>
    <property type="match status" value="1"/>
</dbReference>
<dbReference type="InterPro" id="IPR011008">
    <property type="entry name" value="Dimeric_a/b-barrel"/>
</dbReference>
<dbReference type="InterPro" id="IPR036390">
    <property type="entry name" value="WH_DNA-bd_sf"/>
</dbReference>
<keyword evidence="1" id="KW-0805">Transcription regulation</keyword>
<dbReference type="Gene3D" id="1.10.10.10">
    <property type="entry name" value="Winged helix-like DNA-binding domain superfamily/Winged helix DNA-binding domain"/>
    <property type="match status" value="1"/>
</dbReference>
<dbReference type="GO" id="GO:0005829">
    <property type="term" value="C:cytosol"/>
    <property type="evidence" value="ECO:0007669"/>
    <property type="project" value="TreeGrafter"/>
</dbReference>
<dbReference type="SUPFAM" id="SSF54909">
    <property type="entry name" value="Dimeric alpha+beta barrel"/>
    <property type="match status" value="1"/>
</dbReference>
<feature type="domain" description="HTH asnC-type" evidence="4">
    <location>
        <begin position="1"/>
        <end position="64"/>
    </location>
</feature>
<dbReference type="SUPFAM" id="SSF46785">
    <property type="entry name" value="Winged helix' DNA-binding domain"/>
    <property type="match status" value="1"/>
</dbReference>
<reference evidence="5" key="1">
    <citation type="submission" date="2015-10" db="EMBL/GenBank/DDBJ databases">
        <authorList>
            <person name="Gilbert D.G."/>
        </authorList>
    </citation>
    <scope>NUCLEOTIDE SEQUENCE</scope>
</reference>
<dbReference type="InterPro" id="IPR019887">
    <property type="entry name" value="Tscrpt_reg_AsnC/Lrp_C"/>
</dbReference>